<feature type="domain" description="Fatty acid desaturase" evidence="2">
    <location>
        <begin position="51"/>
        <end position="290"/>
    </location>
</feature>
<feature type="transmembrane region" description="Helical" evidence="1">
    <location>
        <begin position="51"/>
        <end position="73"/>
    </location>
</feature>
<dbReference type="Pfam" id="PF00487">
    <property type="entry name" value="FA_desaturase"/>
    <property type="match status" value="1"/>
</dbReference>
<protein>
    <submittedName>
        <fullName evidence="3">Fatty acid desaturase</fullName>
    </submittedName>
</protein>
<keyword evidence="4" id="KW-1185">Reference proteome</keyword>
<sequence>MKSLQEFTSWKKDVAAHCKSDLRKSIWQLINSIVPFILLWGLAYASLAISFWIALALTIPAAGFLIRIFIIFHDCCHQSFFKGKKANGIVGTITGILTFFPFAQWKNEHSVHHATSGNLSRRGTGDIWTLTTREYAALSPWKRLGYRLYRNPLVMFGLGPVFIFMIEYRINRKDAKRKERISTYFTNAMLVCLMGLLCWLFGWKEVLLIQGAILYLAGAAGIWLFYVQHQFEDSYYEHANEWDYVRAAVQGSSYYKLPKILQWMTGNIGFHHIHHLAPQAPNYHLQRIHESNAVLKNVPAIGFRLSLQALRYRLWDEESKRFVGLRHRPTLL</sequence>
<feature type="transmembrane region" description="Helical" evidence="1">
    <location>
        <begin position="26"/>
        <end position="45"/>
    </location>
</feature>
<dbReference type="Proteomes" id="UP000298246">
    <property type="component" value="Unassembled WGS sequence"/>
</dbReference>
<gene>
    <name evidence="3" type="ORF">B5M42_17285</name>
</gene>
<feature type="transmembrane region" description="Helical" evidence="1">
    <location>
        <begin position="208"/>
        <end position="227"/>
    </location>
</feature>
<organism evidence="3 4">
    <name type="scientific">Paenibacillus athensensis</name>
    <dbReference type="NCBI Taxonomy" id="1967502"/>
    <lineage>
        <taxon>Bacteria</taxon>
        <taxon>Bacillati</taxon>
        <taxon>Bacillota</taxon>
        <taxon>Bacilli</taxon>
        <taxon>Bacillales</taxon>
        <taxon>Paenibacillaceae</taxon>
        <taxon>Paenibacillus</taxon>
    </lineage>
</organism>
<dbReference type="AlphaFoldDB" id="A0A4Y8PWQ9"/>
<keyword evidence="1" id="KW-0472">Membrane</keyword>
<evidence type="ECO:0000259" key="2">
    <source>
        <dbReference type="Pfam" id="PF00487"/>
    </source>
</evidence>
<dbReference type="PANTHER" id="PTHR19353:SF73">
    <property type="entry name" value="FATTY ACID DESATURASE"/>
    <property type="match status" value="1"/>
</dbReference>
<dbReference type="EMBL" id="MYFO01000025">
    <property type="protein sequence ID" value="TFE85505.1"/>
    <property type="molecule type" value="Genomic_DNA"/>
</dbReference>
<dbReference type="GO" id="GO:0016717">
    <property type="term" value="F:oxidoreductase activity, acting on paired donors, with oxidation of a pair of donors resulting in the reduction of molecular oxygen to two molecules of water"/>
    <property type="evidence" value="ECO:0007669"/>
    <property type="project" value="TreeGrafter"/>
</dbReference>
<dbReference type="InterPro" id="IPR005804">
    <property type="entry name" value="FA_desaturase_dom"/>
</dbReference>
<accession>A0A4Y8PWQ9</accession>
<keyword evidence="1" id="KW-1133">Transmembrane helix</keyword>
<dbReference type="CDD" id="cd03507">
    <property type="entry name" value="Delta12-FADS-like"/>
    <property type="match status" value="1"/>
</dbReference>
<proteinExistence type="predicted"/>
<feature type="transmembrane region" description="Helical" evidence="1">
    <location>
        <begin position="182"/>
        <end position="202"/>
    </location>
</feature>
<dbReference type="InterPro" id="IPR012171">
    <property type="entry name" value="Fatty_acid_desaturase"/>
</dbReference>
<dbReference type="RefSeq" id="WP_134755039.1">
    <property type="nucleotide sequence ID" value="NZ_MYFO02000015.1"/>
</dbReference>
<dbReference type="OrthoDB" id="9769653at2"/>
<dbReference type="GO" id="GO:0016020">
    <property type="term" value="C:membrane"/>
    <property type="evidence" value="ECO:0007669"/>
    <property type="project" value="TreeGrafter"/>
</dbReference>
<keyword evidence="1" id="KW-0812">Transmembrane</keyword>
<evidence type="ECO:0000256" key="1">
    <source>
        <dbReference type="SAM" id="Phobius"/>
    </source>
</evidence>
<feature type="transmembrane region" description="Helical" evidence="1">
    <location>
        <begin position="153"/>
        <end position="170"/>
    </location>
</feature>
<dbReference type="PANTHER" id="PTHR19353">
    <property type="entry name" value="FATTY ACID DESATURASE 2"/>
    <property type="match status" value="1"/>
</dbReference>
<reference evidence="3 4" key="1">
    <citation type="submission" date="2017-03" db="EMBL/GenBank/DDBJ databases">
        <title>Isolation of Levoglucosan Utilizing Bacteria.</title>
        <authorList>
            <person name="Arya A.S."/>
        </authorList>
    </citation>
    <scope>NUCLEOTIDE SEQUENCE [LARGE SCALE GENOMIC DNA]</scope>
    <source>
        <strain evidence="3 4">MEC069</strain>
    </source>
</reference>
<feature type="transmembrane region" description="Helical" evidence="1">
    <location>
        <begin position="85"/>
        <end position="103"/>
    </location>
</feature>
<evidence type="ECO:0000313" key="4">
    <source>
        <dbReference type="Proteomes" id="UP000298246"/>
    </source>
</evidence>
<evidence type="ECO:0000313" key="3">
    <source>
        <dbReference type="EMBL" id="TFE85505.1"/>
    </source>
</evidence>
<comment type="caution">
    <text evidence="3">The sequence shown here is derived from an EMBL/GenBank/DDBJ whole genome shotgun (WGS) entry which is preliminary data.</text>
</comment>
<dbReference type="GO" id="GO:0006629">
    <property type="term" value="P:lipid metabolic process"/>
    <property type="evidence" value="ECO:0007669"/>
    <property type="project" value="InterPro"/>
</dbReference>
<name>A0A4Y8PWQ9_9BACL</name>